<comment type="pathway">
    <text evidence="2 15">Amino-acid biosynthesis; L-lysine biosynthesis via DAP pathway; (S)-tetrahydrodipicolinate from L-aspartate: step 1/4.</text>
</comment>
<feature type="binding site" evidence="13">
    <location>
        <position position="219"/>
    </location>
    <ligand>
        <name>ATP</name>
        <dbReference type="ChEBI" id="CHEBI:30616"/>
    </ligand>
</feature>
<dbReference type="AlphaFoldDB" id="A0A9D1W1X7"/>
<reference evidence="17" key="2">
    <citation type="submission" date="2021-04" db="EMBL/GenBank/DDBJ databases">
        <authorList>
            <person name="Gilroy R."/>
        </authorList>
    </citation>
    <scope>NUCLEOTIDE SEQUENCE</scope>
    <source>
        <strain evidence="17">2189</strain>
    </source>
</reference>
<comment type="caution">
    <text evidence="17">The sequence shown here is derived from an EMBL/GenBank/DDBJ whole genome shotgun (WGS) entry which is preliminary data.</text>
</comment>
<evidence type="ECO:0000256" key="14">
    <source>
        <dbReference type="RuleBase" id="RU003448"/>
    </source>
</evidence>
<comment type="pathway">
    <text evidence="3 15">Amino-acid biosynthesis; L-methionine biosynthesis via de novo pathway; L-homoserine from L-aspartate: step 1/3.</text>
</comment>
<dbReference type="InterPro" id="IPR005260">
    <property type="entry name" value="Asp_kin_monofn"/>
</dbReference>
<dbReference type="PANTHER" id="PTHR21499">
    <property type="entry name" value="ASPARTATE KINASE"/>
    <property type="match status" value="1"/>
</dbReference>
<comment type="pathway">
    <text evidence="4 15">Amino-acid biosynthesis; L-threonine biosynthesis; L-threonine from L-aspartate: step 1/5.</text>
</comment>
<dbReference type="GO" id="GO:0009089">
    <property type="term" value="P:lysine biosynthetic process via diaminopimelate"/>
    <property type="evidence" value="ECO:0007669"/>
    <property type="project" value="InterPro"/>
</dbReference>
<evidence type="ECO:0000313" key="18">
    <source>
        <dbReference type="Proteomes" id="UP000886847"/>
    </source>
</evidence>
<evidence type="ECO:0000313" key="17">
    <source>
        <dbReference type="EMBL" id="HIX50775.1"/>
    </source>
</evidence>
<dbReference type="InterPro" id="IPR001048">
    <property type="entry name" value="Asp/Glu/Uridylate_kinase"/>
</dbReference>
<protein>
    <recommendedName>
        <fullName evidence="14">Aspartokinase</fullName>
        <ecNumber evidence="14">2.7.2.4</ecNumber>
    </recommendedName>
</protein>
<dbReference type="FunFam" id="3.30.2130.10:FF:000001">
    <property type="entry name" value="Bifunctional aspartokinase/homoserine dehydrogenase"/>
    <property type="match status" value="1"/>
</dbReference>
<evidence type="ECO:0000259" key="16">
    <source>
        <dbReference type="PROSITE" id="PS51671"/>
    </source>
</evidence>
<gene>
    <name evidence="17" type="ORF">H9851_05775</name>
</gene>
<dbReference type="EMBL" id="DXEW01000029">
    <property type="protein sequence ID" value="HIX50775.1"/>
    <property type="molecule type" value="Genomic_DNA"/>
</dbReference>
<evidence type="ECO:0000256" key="15">
    <source>
        <dbReference type="RuleBase" id="RU004249"/>
    </source>
</evidence>
<dbReference type="InterPro" id="IPR054352">
    <property type="entry name" value="ACT_Aspartokinase"/>
</dbReference>
<keyword evidence="8 14" id="KW-0418">Kinase</keyword>
<dbReference type="PROSITE" id="PS51671">
    <property type="entry name" value="ACT"/>
    <property type="match status" value="1"/>
</dbReference>
<evidence type="ECO:0000256" key="5">
    <source>
        <dbReference type="ARBA" id="ARBA00010122"/>
    </source>
</evidence>
<dbReference type="GO" id="GO:0019877">
    <property type="term" value="P:diaminopimelate biosynthetic process"/>
    <property type="evidence" value="ECO:0007669"/>
    <property type="project" value="UniProtKB-KW"/>
</dbReference>
<dbReference type="CDD" id="cd04911">
    <property type="entry name" value="ACT_AKiii-YclM-BS_1"/>
    <property type="match status" value="1"/>
</dbReference>
<evidence type="ECO:0000256" key="10">
    <source>
        <dbReference type="ARBA" id="ARBA00022915"/>
    </source>
</evidence>
<evidence type="ECO:0000256" key="8">
    <source>
        <dbReference type="ARBA" id="ARBA00022777"/>
    </source>
</evidence>
<dbReference type="InterPro" id="IPR045865">
    <property type="entry name" value="ACT-like_dom_sf"/>
</dbReference>
<dbReference type="Gene3D" id="3.40.1160.10">
    <property type="entry name" value="Acetylglutamate kinase-like"/>
    <property type="match status" value="1"/>
</dbReference>
<dbReference type="PIRSF" id="PIRSF000726">
    <property type="entry name" value="Asp_kin"/>
    <property type="match status" value="1"/>
</dbReference>
<evidence type="ECO:0000256" key="1">
    <source>
        <dbReference type="ARBA" id="ARBA00003121"/>
    </source>
</evidence>
<dbReference type="InterPro" id="IPR002912">
    <property type="entry name" value="ACT_dom"/>
</dbReference>
<accession>A0A9D1W1X7</accession>
<dbReference type="InterPro" id="IPR036393">
    <property type="entry name" value="AceGlu_kinase-like_sf"/>
</dbReference>
<dbReference type="SUPFAM" id="SSF53633">
    <property type="entry name" value="Carbamate kinase-like"/>
    <property type="match status" value="1"/>
</dbReference>
<reference evidence="17" key="1">
    <citation type="journal article" date="2021" name="PeerJ">
        <title>Extensive microbial diversity within the chicken gut microbiome revealed by metagenomics and culture.</title>
        <authorList>
            <person name="Gilroy R."/>
            <person name="Ravi A."/>
            <person name="Getino M."/>
            <person name="Pursley I."/>
            <person name="Horton D.L."/>
            <person name="Alikhan N.F."/>
            <person name="Baker D."/>
            <person name="Gharbi K."/>
            <person name="Hall N."/>
            <person name="Watson M."/>
            <person name="Adriaenssens E.M."/>
            <person name="Foster-Nyarko E."/>
            <person name="Jarju S."/>
            <person name="Secka A."/>
            <person name="Antonio M."/>
            <person name="Oren A."/>
            <person name="Chaudhuri R.R."/>
            <person name="La Ragione R."/>
            <person name="Hildebrand F."/>
            <person name="Pallen M.J."/>
        </authorList>
    </citation>
    <scope>NUCLEOTIDE SEQUENCE</scope>
    <source>
        <strain evidence="17">2189</strain>
    </source>
</reference>
<dbReference type="SUPFAM" id="SSF55021">
    <property type="entry name" value="ACT-like"/>
    <property type="match status" value="2"/>
</dbReference>
<keyword evidence="7 13" id="KW-0547">Nucleotide-binding</keyword>
<dbReference type="GO" id="GO:0009090">
    <property type="term" value="P:homoserine biosynthetic process"/>
    <property type="evidence" value="ECO:0007669"/>
    <property type="project" value="TreeGrafter"/>
</dbReference>
<dbReference type="GO" id="GO:0005829">
    <property type="term" value="C:cytosol"/>
    <property type="evidence" value="ECO:0007669"/>
    <property type="project" value="TreeGrafter"/>
</dbReference>
<evidence type="ECO:0000256" key="2">
    <source>
        <dbReference type="ARBA" id="ARBA00004766"/>
    </source>
</evidence>
<evidence type="ECO:0000256" key="6">
    <source>
        <dbReference type="ARBA" id="ARBA00022679"/>
    </source>
</evidence>
<evidence type="ECO:0000256" key="9">
    <source>
        <dbReference type="ARBA" id="ARBA00022840"/>
    </source>
</evidence>
<comment type="catalytic activity">
    <reaction evidence="12 14">
        <text>L-aspartate + ATP = 4-phospho-L-aspartate + ADP</text>
        <dbReference type="Rhea" id="RHEA:23776"/>
        <dbReference type="ChEBI" id="CHEBI:29991"/>
        <dbReference type="ChEBI" id="CHEBI:30616"/>
        <dbReference type="ChEBI" id="CHEBI:57535"/>
        <dbReference type="ChEBI" id="CHEBI:456216"/>
        <dbReference type="EC" id="2.7.2.4"/>
    </reaction>
</comment>
<dbReference type="Proteomes" id="UP000886847">
    <property type="component" value="Unassembled WGS sequence"/>
</dbReference>
<dbReference type="GO" id="GO:0004072">
    <property type="term" value="F:aspartate kinase activity"/>
    <property type="evidence" value="ECO:0007669"/>
    <property type="project" value="UniProtKB-EC"/>
</dbReference>
<dbReference type="Gene3D" id="3.30.2130.10">
    <property type="entry name" value="VC0802-like"/>
    <property type="match status" value="1"/>
</dbReference>
<comment type="similarity">
    <text evidence="5 14">Belongs to the aspartokinase family.</text>
</comment>
<evidence type="ECO:0000256" key="4">
    <source>
        <dbReference type="ARBA" id="ARBA00005139"/>
    </source>
</evidence>
<feature type="domain" description="ACT" evidence="16">
    <location>
        <begin position="380"/>
        <end position="450"/>
    </location>
</feature>
<dbReference type="InterPro" id="IPR001341">
    <property type="entry name" value="Asp_kinase"/>
</dbReference>
<feature type="binding site" evidence="13">
    <location>
        <begin position="208"/>
        <end position="209"/>
    </location>
    <ligand>
        <name>ATP</name>
        <dbReference type="ChEBI" id="CHEBI:30616"/>
    </ligand>
</feature>
<dbReference type="PROSITE" id="PS00324">
    <property type="entry name" value="ASPARTOKINASE"/>
    <property type="match status" value="1"/>
</dbReference>
<keyword evidence="9 13" id="KW-0067">ATP-binding</keyword>
<comment type="function">
    <text evidence="1">Catalyzes the phosphorylation of the beta-carboxyl group of aspartic acid with ATP to yield 4-phospho-L-aspartate, which is involved in the branched biosynthetic pathway leading to the biosynthesis of amino acids threonine, isoleucine and methionine.</text>
</comment>
<dbReference type="Pfam" id="PF00696">
    <property type="entry name" value="AA_kinase"/>
    <property type="match status" value="1"/>
</dbReference>
<dbReference type="Pfam" id="PF22468">
    <property type="entry name" value="ACT_9"/>
    <property type="match status" value="1"/>
</dbReference>
<sequence length="450" mass="49484">MKLIVCKFGGSSLADGNNISRVADILRADPARRFAVVSAPGKRFSNDIKVTDLLYECYRSAAQTGSCAASFSAIRRRFTSIVEELGITSFDIEAVLDETEREIGLKKSADFTASRGEYLNARIIAAKLGWEFVDAKDVIFFKENGAFDEEKSYPLIAERLSSCQNAVIPGFYGTDAHGNIKTFSRGGSDISGSIVARAVNAELYENWTDVSGFLACDPRIVNNPEKIEVISFKELRELSYMGANVLHADSIFPVRKGDIPIKIKNTFRPEDAGTLILPSKKYKKHGKTVTGIAGKKDFTVLYLEKSMMNSEIGFARKVLSILEQDGISFEHMPSGIDTLSLVIESKYLTDGVLDRLIGQISEAVHPDYIRVLENIALVATVGHGMAASVGTSARLFKALSDAGINVRMIDQGSSELNIIVGIDNDDYEKCLRAVYYEFFLKGKRKKAEAE</sequence>
<dbReference type="GO" id="GO:0005524">
    <property type="term" value="F:ATP binding"/>
    <property type="evidence" value="ECO:0007669"/>
    <property type="project" value="UniProtKB-KW"/>
</dbReference>
<dbReference type="InterPro" id="IPR018042">
    <property type="entry name" value="Aspartate_kinase_CS"/>
</dbReference>
<organism evidence="17 18">
    <name type="scientific">Candidatus Borkfalkia faecavium</name>
    <dbReference type="NCBI Taxonomy" id="2838508"/>
    <lineage>
        <taxon>Bacteria</taxon>
        <taxon>Bacillati</taxon>
        <taxon>Bacillota</taxon>
        <taxon>Clostridia</taxon>
        <taxon>Christensenellales</taxon>
        <taxon>Christensenellaceae</taxon>
        <taxon>Candidatus Borkfalkia</taxon>
    </lineage>
</organism>
<dbReference type="CDD" id="cd04916">
    <property type="entry name" value="ACT_AKiii-YclM-BS_2"/>
    <property type="match status" value="1"/>
</dbReference>
<keyword evidence="6 14" id="KW-0808">Transferase</keyword>
<name>A0A9D1W1X7_9FIRM</name>
<dbReference type="PANTHER" id="PTHR21499:SF67">
    <property type="entry name" value="ASPARTOKINASE 3"/>
    <property type="match status" value="1"/>
</dbReference>
<feature type="binding site" evidence="13">
    <location>
        <position position="51"/>
    </location>
    <ligand>
        <name>substrate</name>
    </ligand>
</feature>
<evidence type="ECO:0000256" key="3">
    <source>
        <dbReference type="ARBA" id="ARBA00004986"/>
    </source>
</evidence>
<evidence type="ECO:0000256" key="12">
    <source>
        <dbReference type="ARBA" id="ARBA00047872"/>
    </source>
</evidence>
<keyword evidence="11" id="KW-0457">Lysine biosynthesis</keyword>
<evidence type="ECO:0000256" key="7">
    <source>
        <dbReference type="ARBA" id="ARBA00022741"/>
    </source>
</evidence>
<feature type="binding site" evidence="13">
    <location>
        <begin position="7"/>
        <end position="10"/>
    </location>
    <ligand>
        <name>ATP</name>
        <dbReference type="ChEBI" id="CHEBI:30616"/>
    </ligand>
</feature>
<keyword evidence="10" id="KW-0220">Diaminopimelate biosynthesis</keyword>
<proteinExistence type="inferred from homology"/>
<evidence type="ECO:0000256" key="11">
    <source>
        <dbReference type="ARBA" id="ARBA00023154"/>
    </source>
</evidence>
<dbReference type="NCBIfam" id="TIGR00657">
    <property type="entry name" value="asp_kinases"/>
    <property type="match status" value="1"/>
</dbReference>
<dbReference type="EC" id="2.7.2.4" evidence="14"/>
<feature type="binding site" evidence="13">
    <location>
        <position position="117"/>
    </location>
    <ligand>
        <name>substrate</name>
    </ligand>
</feature>
<evidence type="ECO:0000256" key="13">
    <source>
        <dbReference type="PIRSR" id="PIRSR000726-1"/>
    </source>
</evidence>
<keyword evidence="15" id="KW-0028">Amino-acid biosynthesis</keyword>
<dbReference type="NCBIfam" id="NF006540">
    <property type="entry name" value="PRK09034.1"/>
    <property type="match status" value="1"/>
</dbReference>